<feature type="region of interest" description="Disordered" evidence="1">
    <location>
        <begin position="89"/>
        <end position="110"/>
    </location>
</feature>
<feature type="compositionally biased region" description="Basic residues" evidence="1">
    <location>
        <begin position="89"/>
        <end position="100"/>
    </location>
</feature>
<feature type="domain" description="HTH cro/C1-type" evidence="2">
    <location>
        <begin position="19"/>
        <end position="70"/>
    </location>
</feature>
<keyword evidence="4" id="KW-1185">Reference proteome</keyword>
<dbReference type="Pfam" id="PF13560">
    <property type="entry name" value="HTH_31"/>
    <property type="match status" value="1"/>
</dbReference>
<proteinExistence type="predicted"/>
<dbReference type="CDD" id="cd00093">
    <property type="entry name" value="HTH_XRE"/>
    <property type="match status" value="1"/>
</dbReference>
<dbReference type="Proteomes" id="UP000597301">
    <property type="component" value="Unassembled WGS sequence"/>
</dbReference>
<gene>
    <name evidence="3" type="ORF">GCM10011382_13580</name>
</gene>
<accession>A0ABQ1NWU4</accession>
<organism evidence="3 4">
    <name type="scientific">Vreelandella lutescens</name>
    <dbReference type="NCBI Taxonomy" id="1602943"/>
    <lineage>
        <taxon>Bacteria</taxon>
        <taxon>Pseudomonadati</taxon>
        <taxon>Pseudomonadota</taxon>
        <taxon>Gammaproteobacteria</taxon>
        <taxon>Oceanospirillales</taxon>
        <taxon>Halomonadaceae</taxon>
        <taxon>Vreelandella</taxon>
    </lineage>
</organism>
<evidence type="ECO:0000313" key="4">
    <source>
        <dbReference type="Proteomes" id="UP000597301"/>
    </source>
</evidence>
<comment type="caution">
    <text evidence="3">The sequence shown here is derived from an EMBL/GenBank/DDBJ whole genome shotgun (WGS) entry which is preliminary data.</text>
</comment>
<evidence type="ECO:0000259" key="2">
    <source>
        <dbReference type="PROSITE" id="PS50943"/>
    </source>
</evidence>
<name>A0ABQ1NWU4_9GAMM</name>
<dbReference type="PROSITE" id="PS50943">
    <property type="entry name" value="HTH_CROC1"/>
    <property type="match status" value="1"/>
</dbReference>
<dbReference type="SMART" id="SM00530">
    <property type="entry name" value="HTH_XRE"/>
    <property type="match status" value="1"/>
</dbReference>
<evidence type="ECO:0000313" key="3">
    <source>
        <dbReference type="EMBL" id="GGC84690.1"/>
    </source>
</evidence>
<protein>
    <recommendedName>
        <fullName evidence="2">HTH cro/C1-type domain-containing protein</fullName>
    </recommendedName>
</protein>
<dbReference type="Gene3D" id="1.10.260.40">
    <property type="entry name" value="lambda repressor-like DNA-binding domains"/>
    <property type="match status" value="1"/>
</dbReference>
<dbReference type="InterPro" id="IPR001387">
    <property type="entry name" value="Cro/C1-type_HTH"/>
</dbReference>
<sequence length="110" mass="11998">MWMSDATPAAIAEELGQRLKQARLNSDLTQTEVALQAGVSRKIVINAEKGQVQLEALLAIMQVLGLTSQLDLFLPPAAVSPIQLAKLQGRQRQRASGQRKHNSDEGPAEW</sequence>
<evidence type="ECO:0000256" key="1">
    <source>
        <dbReference type="SAM" id="MobiDB-lite"/>
    </source>
</evidence>
<dbReference type="SUPFAM" id="SSF47413">
    <property type="entry name" value="lambda repressor-like DNA-binding domains"/>
    <property type="match status" value="1"/>
</dbReference>
<dbReference type="InterPro" id="IPR010982">
    <property type="entry name" value="Lambda_DNA-bd_dom_sf"/>
</dbReference>
<reference evidence="4" key="1">
    <citation type="journal article" date="2019" name="Int. J. Syst. Evol. Microbiol.">
        <title>The Global Catalogue of Microorganisms (GCM) 10K type strain sequencing project: providing services to taxonomists for standard genome sequencing and annotation.</title>
        <authorList>
            <consortium name="The Broad Institute Genomics Platform"/>
            <consortium name="The Broad Institute Genome Sequencing Center for Infectious Disease"/>
            <person name="Wu L."/>
            <person name="Ma J."/>
        </authorList>
    </citation>
    <scope>NUCLEOTIDE SEQUENCE [LARGE SCALE GENOMIC DNA]</scope>
    <source>
        <strain evidence="4">CGMCC 1.15122</strain>
    </source>
</reference>
<dbReference type="EMBL" id="BMHM01000002">
    <property type="protein sequence ID" value="GGC84690.1"/>
    <property type="molecule type" value="Genomic_DNA"/>
</dbReference>